<dbReference type="GeneID" id="63791896"/>
<dbReference type="PANTHER" id="PTHR41807">
    <property type="entry name" value="GLUTATHIONE TRANSFERASE 3"/>
    <property type="match status" value="1"/>
</dbReference>
<keyword evidence="2" id="KW-0812">Transmembrane</keyword>
<feature type="transmembrane region" description="Helical" evidence="2">
    <location>
        <begin position="291"/>
        <end position="311"/>
    </location>
</feature>
<evidence type="ECO:0000313" key="3">
    <source>
        <dbReference type="EMBL" id="RAO66667.1"/>
    </source>
</evidence>
<dbReference type="Proteomes" id="UP000249363">
    <property type="component" value="Unassembled WGS sequence"/>
</dbReference>
<protein>
    <submittedName>
        <fullName evidence="3">Uncharacterized protein</fullName>
    </submittedName>
</protein>
<dbReference type="EMBL" id="MIKG01000004">
    <property type="protein sequence ID" value="RAO66667.1"/>
    <property type="molecule type" value="Genomic_DNA"/>
</dbReference>
<evidence type="ECO:0000313" key="4">
    <source>
        <dbReference type="Proteomes" id="UP000249363"/>
    </source>
</evidence>
<dbReference type="GO" id="GO:0016020">
    <property type="term" value="C:membrane"/>
    <property type="evidence" value="ECO:0007669"/>
    <property type="project" value="TreeGrafter"/>
</dbReference>
<comment type="caution">
    <text evidence="3">The sequence shown here is derived from an EMBL/GenBank/DDBJ whole genome shotgun (WGS) entry which is preliminary data.</text>
</comment>
<evidence type="ECO:0000256" key="1">
    <source>
        <dbReference type="SAM" id="MobiDB-lite"/>
    </source>
</evidence>
<evidence type="ECO:0000256" key="2">
    <source>
        <dbReference type="SAM" id="Phobius"/>
    </source>
</evidence>
<keyword evidence="4" id="KW-1185">Reference proteome</keyword>
<sequence>MSSSSTGPYLRALRKTELAELAEISDLKDYADLKKAELEAALDSHLRANSSIFSGEKRLADYYRRLSQPARLSSPVKKEPKSESSLISVGSEEKRVSRRTRKASTEAEETESEKTQTPASTAVATRTPARSPLSFAALPPSPAVVTDAIDRQTTIVREKVSDAWTKSGISERSDALRATLSSVKSIETIFVVLELIGLARELIPLRYLTTVPAVETVNTPELSVKIPDLFVLITGTFWAPFLLWATTSLVLPLTLAYFFNLSLHAQASTHSHNTRRASSTVQQQVASFDPLVYNITKALISYFVFANHFTFWSTFSHFSIEKVNVAIPGQWPGVLTGSAVGVLVSLYDAVLRK</sequence>
<dbReference type="InterPro" id="IPR038872">
    <property type="entry name" value="Put_GTT3"/>
</dbReference>
<dbReference type="PANTHER" id="PTHR41807:SF1">
    <property type="entry name" value="GLUTATHIONE TRANSFERASE 3"/>
    <property type="match status" value="1"/>
</dbReference>
<reference evidence="3 4" key="1">
    <citation type="journal article" date="2017" name="Biotechnol. Biofuels">
        <title>Differential beta-glucosidase expression as a function of carbon source availability in Talaromyces amestolkiae: a genomic and proteomic approach.</title>
        <authorList>
            <person name="de Eugenio L.I."/>
            <person name="Mendez-Liter J.A."/>
            <person name="Nieto-Dominguez M."/>
            <person name="Alonso L."/>
            <person name="Gil-Munoz J."/>
            <person name="Barriuso J."/>
            <person name="Prieto A."/>
            <person name="Martinez M.J."/>
        </authorList>
    </citation>
    <scope>NUCLEOTIDE SEQUENCE [LARGE SCALE GENOMIC DNA]</scope>
    <source>
        <strain evidence="3 4">CIB</strain>
    </source>
</reference>
<dbReference type="AlphaFoldDB" id="A0A364KSZ2"/>
<feature type="region of interest" description="Disordered" evidence="1">
    <location>
        <begin position="70"/>
        <end position="125"/>
    </location>
</feature>
<feature type="transmembrane region" description="Helical" evidence="2">
    <location>
        <begin position="331"/>
        <end position="351"/>
    </location>
</feature>
<keyword evidence="2" id="KW-1133">Transmembrane helix</keyword>
<keyword evidence="2" id="KW-0472">Membrane</keyword>
<proteinExistence type="predicted"/>
<name>A0A364KSZ2_TALAM</name>
<gene>
    <name evidence="3" type="ORF">BHQ10_002679</name>
</gene>
<organism evidence="3 4">
    <name type="scientific">Talaromyces amestolkiae</name>
    <dbReference type="NCBI Taxonomy" id="1196081"/>
    <lineage>
        <taxon>Eukaryota</taxon>
        <taxon>Fungi</taxon>
        <taxon>Dikarya</taxon>
        <taxon>Ascomycota</taxon>
        <taxon>Pezizomycotina</taxon>
        <taxon>Eurotiomycetes</taxon>
        <taxon>Eurotiomycetidae</taxon>
        <taxon>Eurotiales</taxon>
        <taxon>Trichocomaceae</taxon>
        <taxon>Talaromyces</taxon>
        <taxon>Talaromyces sect. Talaromyces</taxon>
    </lineage>
</organism>
<dbReference type="OrthoDB" id="4034134at2759"/>
<feature type="transmembrane region" description="Helical" evidence="2">
    <location>
        <begin position="237"/>
        <end position="259"/>
    </location>
</feature>
<dbReference type="STRING" id="1196081.A0A364KSZ2"/>
<accession>A0A364KSZ2</accession>
<dbReference type="RefSeq" id="XP_040731184.1">
    <property type="nucleotide sequence ID" value="XM_040874851.1"/>
</dbReference>